<dbReference type="InterPro" id="IPR001107">
    <property type="entry name" value="Band_7"/>
</dbReference>
<dbReference type="PANTHER" id="PTHR10264:SF83">
    <property type="entry name" value="BLL5629 PROTEIN"/>
    <property type="match status" value="1"/>
</dbReference>
<dbReference type="GO" id="GO:0008233">
    <property type="term" value="F:peptidase activity"/>
    <property type="evidence" value="ECO:0007669"/>
    <property type="project" value="UniProtKB-KW"/>
</dbReference>
<name>A0A0H4X3A8_9BACT</name>
<dbReference type="Pfam" id="PF01145">
    <property type="entry name" value="Band_7"/>
    <property type="match status" value="1"/>
</dbReference>
<proteinExistence type="inferred from homology"/>
<dbReference type="RefSeq" id="WP_002636215.1">
    <property type="nucleotide sequence ID" value="NZ_CP012109.1"/>
</dbReference>
<reference evidence="4 5" key="1">
    <citation type="journal article" date="2016" name="PLoS ONE">
        <title>Complete Genome Sequence and Comparative Genomics of a Novel Myxobacterium Myxococcus hansupus.</title>
        <authorList>
            <person name="Sharma G."/>
            <person name="Narwani T."/>
            <person name="Subramanian S."/>
        </authorList>
    </citation>
    <scope>NUCLEOTIDE SEQUENCE [LARGE SCALE GENOMIC DNA]</scope>
    <source>
        <strain evidence="5">mixupus</strain>
    </source>
</reference>
<evidence type="ECO:0000313" key="5">
    <source>
        <dbReference type="Proteomes" id="UP000009026"/>
    </source>
</evidence>
<keyword evidence="4" id="KW-0378">Hydrolase</keyword>
<dbReference type="AlphaFoldDB" id="A0A0H4X3A8"/>
<dbReference type="PANTHER" id="PTHR10264">
    <property type="entry name" value="BAND 7 PROTEIN-RELATED"/>
    <property type="match status" value="1"/>
</dbReference>
<accession>A0A0H4X3A8</accession>
<dbReference type="GO" id="GO:0005886">
    <property type="term" value="C:plasma membrane"/>
    <property type="evidence" value="ECO:0007669"/>
    <property type="project" value="InterPro"/>
</dbReference>
<dbReference type="InterPro" id="IPR043202">
    <property type="entry name" value="Band-7_stomatin-like"/>
</dbReference>
<comment type="similarity">
    <text evidence="2">Belongs to the band 7/mec-2 family.</text>
</comment>
<dbReference type="SMART" id="SM00244">
    <property type="entry name" value="PHB"/>
    <property type="match status" value="1"/>
</dbReference>
<dbReference type="KEGG" id="mym:A176_006566"/>
<sequence>MSILRVDIGKNERAFVLVDEKPERYLVPGRHWLVQPFKKVRVERVSTEQPLAQLDPAYLALVPAADLQVVELGADERAILFHKGRPVRWLTRGLHQVWTVERLPSRDLTPAAPTVRVERVDVSGVATEPLRDEVRALVPASDYVETTAAEGSVALRYVDGVLDTVLPPGRHAAWTVARKVQLAIIDLRERLLHVTGQEVMTRDRVTLRLNLSAAFSVADARRLAVVSRAPDDVLYLAMQLAAREAVSERTLDELLASREAVAESLFTQVKDRASTVGLELLRFGIKDVVLPGEMKELLNRVIQAQKEAEANVILRREETAATRSMAQTAKVLAENPLLVRLKELEAYKDLASKVGQVHLVLGEGAVPTLQLKSH</sequence>
<dbReference type="SUPFAM" id="SSF117892">
    <property type="entry name" value="Band 7/SPFH domain"/>
    <property type="match status" value="1"/>
</dbReference>
<dbReference type="InterPro" id="IPR036013">
    <property type="entry name" value="Band_7/SPFH_dom_sf"/>
</dbReference>
<keyword evidence="4" id="KW-0645">Protease</keyword>
<evidence type="ECO:0000313" key="4">
    <source>
        <dbReference type="EMBL" id="AKQ69654.1"/>
    </source>
</evidence>
<dbReference type="eggNOG" id="COG0330">
    <property type="taxonomic scope" value="Bacteria"/>
</dbReference>
<protein>
    <submittedName>
        <fullName evidence="4">Putative stomatin/prohibitin family membrane protease</fullName>
    </submittedName>
</protein>
<gene>
    <name evidence="4" type="ORF">A176_006566</name>
</gene>
<evidence type="ECO:0000256" key="1">
    <source>
        <dbReference type="ARBA" id="ARBA00004167"/>
    </source>
</evidence>
<dbReference type="Gene3D" id="3.30.479.30">
    <property type="entry name" value="Band 7 domain"/>
    <property type="match status" value="1"/>
</dbReference>
<dbReference type="EMBL" id="CP012109">
    <property type="protein sequence ID" value="AKQ69654.1"/>
    <property type="molecule type" value="Genomic_DNA"/>
</dbReference>
<feature type="domain" description="Band 7" evidence="3">
    <location>
        <begin position="141"/>
        <end position="302"/>
    </location>
</feature>
<dbReference type="GO" id="GO:0006508">
    <property type="term" value="P:proteolysis"/>
    <property type="evidence" value="ECO:0007669"/>
    <property type="project" value="UniProtKB-KW"/>
</dbReference>
<dbReference type="Proteomes" id="UP000009026">
    <property type="component" value="Chromosome"/>
</dbReference>
<dbReference type="OrthoDB" id="5501731at2"/>
<comment type="subcellular location">
    <subcellularLocation>
        <location evidence="1">Membrane</location>
        <topology evidence="1">Single-pass membrane protein</topology>
    </subcellularLocation>
</comment>
<dbReference type="STRING" id="1297742.A176_006566"/>
<evidence type="ECO:0000259" key="3">
    <source>
        <dbReference type="SMART" id="SM00244"/>
    </source>
</evidence>
<keyword evidence="5" id="KW-1185">Reference proteome</keyword>
<evidence type="ECO:0000256" key="2">
    <source>
        <dbReference type="ARBA" id="ARBA00008164"/>
    </source>
</evidence>
<dbReference type="CDD" id="cd13438">
    <property type="entry name" value="SPFH_eoslipins_u2"/>
    <property type="match status" value="1"/>
</dbReference>
<organism evidence="4 5">
    <name type="scientific">Pseudomyxococcus hansupus</name>
    <dbReference type="NCBI Taxonomy" id="1297742"/>
    <lineage>
        <taxon>Bacteria</taxon>
        <taxon>Pseudomonadati</taxon>
        <taxon>Myxococcota</taxon>
        <taxon>Myxococcia</taxon>
        <taxon>Myxococcales</taxon>
        <taxon>Cystobacterineae</taxon>
        <taxon>Myxococcaceae</taxon>
        <taxon>Pseudomyxococcus</taxon>
    </lineage>
</organism>
<dbReference type="Gene3D" id="6.10.250.2090">
    <property type="match status" value="1"/>
</dbReference>
<dbReference type="PATRIC" id="fig|1297742.4.peg.6655"/>